<dbReference type="InterPro" id="IPR015995">
    <property type="entry name" value="MlrC_N"/>
</dbReference>
<feature type="domain" description="Microcystin LR degradation protein MlrC C-terminal" evidence="1">
    <location>
        <begin position="308"/>
        <end position="480"/>
    </location>
</feature>
<proteinExistence type="predicted"/>
<gene>
    <name evidence="3" type="ORF">DUE52_06810</name>
</gene>
<comment type="caution">
    <text evidence="3">The sequence shown here is derived from an EMBL/GenBank/DDBJ whole genome shotgun (WGS) entry which is preliminary data.</text>
</comment>
<evidence type="ECO:0000313" key="3">
    <source>
        <dbReference type="EMBL" id="RCR70646.1"/>
    </source>
</evidence>
<evidence type="ECO:0000259" key="1">
    <source>
        <dbReference type="Pfam" id="PF07171"/>
    </source>
</evidence>
<reference evidence="3 4" key="1">
    <citation type="submission" date="2018-07" db="EMBL/GenBank/DDBJ databases">
        <title>Genome analysis of Larkinella rosea.</title>
        <authorList>
            <person name="Zhou Z."/>
            <person name="Wang G."/>
        </authorList>
    </citation>
    <scope>NUCLEOTIDE SEQUENCE [LARGE SCALE GENOMIC DNA]</scope>
    <source>
        <strain evidence="4">zzj9</strain>
    </source>
</reference>
<dbReference type="Pfam" id="PF07364">
    <property type="entry name" value="DUF1485"/>
    <property type="match status" value="1"/>
</dbReference>
<dbReference type="AlphaFoldDB" id="A0A368JUP2"/>
<protein>
    <submittedName>
        <fullName evidence="3">Microcystin degradation protein MlrC</fullName>
    </submittedName>
</protein>
<accession>A0A368JUP2</accession>
<feature type="domain" description="Microcystin LR degradation protein MlrC N-terminal" evidence="2">
    <location>
        <begin position="4"/>
        <end position="294"/>
    </location>
</feature>
<sequence length="495" mass="53795">MRKRIALLGIYHETNTFIETPTTLDDFKNGYWLAGEAIRTEYEGAHHEISGVIDVIDACPDMELVPVLYASATPGGLIQKAAYEAILAEMWAAFEAVLPVDGCVVVPHGAGVAESYPDLDGHWLGLLREKLGPELPITGTLDPHANVSPAMVLATDALVAYATNPHIDQRATGRKAARMLVETLRGTIQPVQHLVQLPMAISIEQQYTSQDPCQSLLAHLTETGEQNRLLSASLLLGFPYADVAEMGSAFILVADQKQDADAQKLIRKTGQQLSDYILDRKEEFNGQKTGIQAVLPSLAALPKPILMLDMGDNVGGGAPGNSTHLLESLEMKNIAPVFICLYDPSAVKEASQYAVGESFPLAMGEAGKHYKTEVKLMQLSDGKFTESTPKHGGFVNYDMGETVLVETKKGNTVMLTTRRTPPYSLRQMTAFGLKPDAFSIIIAKGVNAPIAAYAPVCPAIVQVDTPGVTQADMTLFAYQNRRRPLFPFEQTYQLP</sequence>
<keyword evidence="4" id="KW-1185">Reference proteome</keyword>
<organism evidence="3 4">
    <name type="scientific">Larkinella punicea</name>
    <dbReference type="NCBI Taxonomy" id="2315727"/>
    <lineage>
        <taxon>Bacteria</taxon>
        <taxon>Pseudomonadati</taxon>
        <taxon>Bacteroidota</taxon>
        <taxon>Cytophagia</taxon>
        <taxon>Cytophagales</taxon>
        <taxon>Spirosomataceae</taxon>
        <taxon>Larkinella</taxon>
    </lineage>
</organism>
<dbReference type="OrthoDB" id="9815420at2"/>
<evidence type="ECO:0000313" key="4">
    <source>
        <dbReference type="Proteomes" id="UP000253383"/>
    </source>
</evidence>
<dbReference type="Pfam" id="PF07171">
    <property type="entry name" value="MlrC_C"/>
    <property type="match status" value="1"/>
</dbReference>
<name>A0A368JUP2_9BACT</name>
<dbReference type="Proteomes" id="UP000253383">
    <property type="component" value="Unassembled WGS sequence"/>
</dbReference>
<dbReference type="EMBL" id="QOWE01000004">
    <property type="protein sequence ID" value="RCR70646.1"/>
    <property type="molecule type" value="Genomic_DNA"/>
</dbReference>
<dbReference type="InterPro" id="IPR010799">
    <property type="entry name" value="MlrC_C"/>
</dbReference>
<evidence type="ECO:0000259" key="2">
    <source>
        <dbReference type="Pfam" id="PF07364"/>
    </source>
</evidence>
<dbReference type="RefSeq" id="WP_114405215.1">
    <property type="nucleotide sequence ID" value="NZ_QOWE01000004.1"/>
</dbReference>